<evidence type="ECO:0000256" key="3">
    <source>
        <dbReference type="ARBA" id="ARBA00022679"/>
    </source>
</evidence>
<dbReference type="InterPro" id="IPR002694">
    <property type="entry name" value="Znf_CHC2"/>
</dbReference>
<evidence type="ECO:0000256" key="5">
    <source>
        <dbReference type="ARBA" id="ARBA00022705"/>
    </source>
</evidence>
<evidence type="ECO:0000256" key="12">
    <source>
        <dbReference type="HAMAP-Rule" id="MF_00974"/>
    </source>
</evidence>
<proteinExistence type="inferred from homology"/>
<reference evidence="15 16" key="1">
    <citation type="submission" date="2023-04" db="EMBL/GenBank/DDBJ databases">
        <title>Marinoamorphus aggregata gen. nov., sp. Nov., isolate from tissue of brittle star Ophioplocus japonicus.</title>
        <authorList>
            <person name="Kawano K."/>
            <person name="Sawayama S."/>
            <person name="Nakagawa S."/>
        </authorList>
    </citation>
    <scope>NUCLEOTIDE SEQUENCE [LARGE SCALE GENOMIC DNA]</scope>
    <source>
        <strain evidence="15 16">NKW23</strain>
    </source>
</reference>
<comment type="similarity">
    <text evidence="12">Belongs to the DnaG primase family.</text>
</comment>
<keyword evidence="9" id="KW-0460">Magnesium</keyword>
<evidence type="ECO:0000256" key="6">
    <source>
        <dbReference type="ARBA" id="ARBA00022723"/>
    </source>
</evidence>
<dbReference type="PANTHER" id="PTHR30313:SF2">
    <property type="entry name" value="DNA PRIMASE"/>
    <property type="match status" value="1"/>
</dbReference>
<evidence type="ECO:0000256" key="13">
    <source>
        <dbReference type="SAM" id="MobiDB-lite"/>
    </source>
</evidence>
<comment type="cofactor">
    <cofactor evidence="12">
        <name>Zn(2+)</name>
        <dbReference type="ChEBI" id="CHEBI:29105"/>
    </cofactor>
    <text evidence="12">Binds 1 zinc ion per monomer.</text>
</comment>
<dbReference type="InterPro" id="IPR034151">
    <property type="entry name" value="TOPRIM_DnaG_bac"/>
</dbReference>
<keyword evidence="3 12" id="KW-0808">Transferase</keyword>
<keyword evidence="7 12" id="KW-0863">Zinc-finger</keyword>
<evidence type="ECO:0000256" key="7">
    <source>
        <dbReference type="ARBA" id="ARBA00022771"/>
    </source>
</evidence>
<dbReference type="EC" id="2.7.7.101" evidence="12"/>
<gene>
    <name evidence="12 15" type="primary">dnaG</name>
    <name evidence="15" type="ORF">LNKW23_31130</name>
</gene>
<dbReference type="InterPro" id="IPR030846">
    <property type="entry name" value="DnaG_bac"/>
</dbReference>
<dbReference type="InterPro" id="IPR037068">
    <property type="entry name" value="DNA_primase_core_N_sf"/>
</dbReference>
<sequence>MGFPPHLLDELRNRLTLSEVVGGKVVWDARKSNPAKGDWWSPCPFHQEKTPSFHVDDRKGFYYCFGCQAKGDAVTFVMETENLSFPEAVERLAERAGLEIPRERADPQAEARRDRRSRLAEAMEMAVAAFGRAFRAGQGARARDYAAGRGLAAETLQRFEIGFAPDARGFLTEIFRSKDMLAEAVEAGLLIAPEDGGALFDRFRDRLIFPIRDARGRCIALGGRALGPNARAKYLNSPETPLFHKGRTLYNHGPAREAAGKAGQLVVAEGYMDVIALAQAGFAHAVAPLGTAITEEQLQMLWKIVPEPVIALDGDAAGLRAAHRLIDLALPLLAPGRSLQFCLMPAGQDPDDLIRGGGPAAMQAALDAAEPLIAVLWARELGAHALDTPERRAALKARLEAAAGKIGHAELQRLYRESLTRRMREHFWELDRPSRGGGAAGARGGGGRRRRAEGAQAQTRASMLARGVDGAAQHRAREAVVLALALGHPQIVLAEAEALEAMPLSHRPFEALRGALIAAAEAGEDADAAARAAAPEAYEEIRREAARHPLARPDADPDRAALVLAEAIARHTALVGREAELAEAARELPEADGEDWTWRVRQAGQGPFAAEARALRAEEEASNRGRRSRVADIIARYQGSTDLPKK</sequence>
<dbReference type="PROSITE" id="PS50880">
    <property type="entry name" value="TOPRIM"/>
    <property type="match status" value="1"/>
</dbReference>
<comment type="caution">
    <text evidence="15">The sequence shown here is derived from an EMBL/GenBank/DDBJ whole genome shotgun (WGS) entry which is preliminary data.</text>
</comment>
<evidence type="ECO:0000256" key="2">
    <source>
        <dbReference type="ARBA" id="ARBA00022515"/>
    </source>
</evidence>
<dbReference type="SUPFAM" id="SSF56731">
    <property type="entry name" value="DNA primase core"/>
    <property type="match status" value="1"/>
</dbReference>
<evidence type="ECO:0000256" key="8">
    <source>
        <dbReference type="ARBA" id="ARBA00022833"/>
    </source>
</evidence>
<keyword evidence="2 12" id="KW-0639">Primosome</keyword>
<protein>
    <recommendedName>
        <fullName evidence="12">DNA primase</fullName>
        <ecNumber evidence="12">2.7.7.101</ecNumber>
    </recommendedName>
</protein>
<evidence type="ECO:0000313" key="15">
    <source>
        <dbReference type="EMBL" id="GMG83899.1"/>
    </source>
</evidence>
<feature type="zinc finger region" description="CHC2-type" evidence="12">
    <location>
        <begin position="43"/>
        <end position="67"/>
    </location>
</feature>
<dbReference type="Gene3D" id="3.40.1360.10">
    <property type="match status" value="1"/>
</dbReference>
<dbReference type="InterPro" id="IPR036977">
    <property type="entry name" value="DNA_primase_Znf_CHC2"/>
</dbReference>
<feature type="region of interest" description="Disordered" evidence="13">
    <location>
        <begin position="433"/>
        <end position="455"/>
    </location>
</feature>
<evidence type="ECO:0000256" key="4">
    <source>
        <dbReference type="ARBA" id="ARBA00022695"/>
    </source>
</evidence>
<evidence type="ECO:0000256" key="9">
    <source>
        <dbReference type="ARBA" id="ARBA00022842"/>
    </source>
</evidence>
<keyword evidence="16" id="KW-1185">Reference proteome</keyword>
<dbReference type="PANTHER" id="PTHR30313">
    <property type="entry name" value="DNA PRIMASE"/>
    <property type="match status" value="1"/>
</dbReference>
<evidence type="ECO:0000256" key="1">
    <source>
        <dbReference type="ARBA" id="ARBA00022478"/>
    </source>
</evidence>
<dbReference type="InterPro" id="IPR050219">
    <property type="entry name" value="DnaG_primase"/>
</dbReference>
<dbReference type="HAMAP" id="MF_00974">
    <property type="entry name" value="DNA_primase_DnaG"/>
    <property type="match status" value="1"/>
</dbReference>
<keyword evidence="5 12" id="KW-0235">DNA replication</keyword>
<dbReference type="Gene3D" id="3.90.980.10">
    <property type="entry name" value="DNA primase, catalytic core, N-terminal domain"/>
    <property type="match status" value="1"/>
</dbReference>
<evidence type="ECO:0000256" key="10">
    <source>
        <dbReference type="ARBA" id="ARBA00023125"/>
    </source>
</evidence>
<dbReference type="InterPro" id="IPR013264">
    <property type="entry name" value="DNAG_N"/>
</dbReference>
<dbReference type="EMBL" id="BSYI01000025">
    <property type="protein sequence ID" value="GMG83899.1"/>
    <property type="molecule type" value="Genomic_DNA"/>
</dbReference>
<dbReference type="Pfam" id="PF08275">
    <property type="entry name" value="DNAG_N"/>
    <property type="match status" value="1"/>
</dbReference>
<dbReference type="Pfam" id="PF13662">
    <property type="entry name" value="Toprim_4"/>
    <property type="match status" value="1"/>
</dbReference>
<name>A0ABQ6LL06_9RHOB</name>
<comment type="subunit">
    <text evidence="12">Monomer. Interacts with DnaB.</text>
</comment>
<dbReference type="InterPro" id="IPR006171">
    <property type="entry name" value="TOPRIM_dom"/>
</dbReference>
<dbReference type="Pfam" id="PF01807">
    <property type="entry name" value="Zn_ribbon_DnaG"/>
    <property type="match status" value="1"/>
</dbReference>
<comment type="catalytic activity">
    <reaction evidence="12">
        <text>ssDNA + n NTP = ssDNA/pppN(pN)n-1 hybrid + (n-1) diphosphate.</text>
        <dbReference type="EC" id="2.7.7.101"/>
    </reaction>
</comment>
<organism evidence="15 16">
    <name type="scientific">Paralimibaculum aggregatum</name>
    <dbReference type="NCBI Taxonomy" id="3036245"/>
    <lineage>
        <taxon>Bacteria</taxon>
        <taxon>Pseudomonadati</taxon>
        <taxon>Pseudomonadota</taxon>
        <taxon>Alphaproteobacteria</taxon>
        <taxon>Rhodobacterales</taxon>
        <taxon>Paracoccaceae</taxon>
        <taxon>Paralimibaculum</taxon>
    </lineage>
</organism>
<comment type="domain">
    <text evidence="12">Contains an N-terminal zinc-binding domain, a central core domain that contains the primase activity, and a C-terminal DnaB-binding domain.</text>
</comment>
<keyword evidence="1 12" id="KW-0240">DNA-directed RNA polymerase</keyword>
<dbReference type="RefSeq" id="WP_285672737.1">
    <property type="nucleotide sequence ID" value="NZ_BSYI01000025.1"/>
</dbReference>
<dbReference type="CDD" id="cd03364">
    <property type="entry name" value="TOPRIM_DnaG_primases"/>
    <property type="match status" value="1"/>
</dbReference>
<evidence type="ECO:0000313" key="16">
    <source>
        <dbReference type="Proteomes" id="UP001239909"/>
    </source>
</evidence>
<dbReference type="SMART" id="SM00400">
    <property type="entry name" value="ZnF_CHCC"/>
    <property type="match status" value="1"/>
</dbReference>
<comment type="function">
    <text evidence="12">RNA polymerase that catalyzes the synthesis of short RNA molecules used as primers for DNA polymerase during DNA replication.</text>
</comment>
<feature type="domain" description="Toprim" evidence="14">
    <location>
        <begin position="263"/>
        <end position="345"/>
    </location>
</feature>
<keyword evidence="6 12" id="KW-0479">Metal-binding</keyword>
<dbReference type="Gene3D" id="3.90.580.10">
    <property type="entry name" value="Zinc finger, CHC2-type domain"/>
    <property type="match status" value="1"/>
</dbReference>
<dbReference type="SUPFAM" id="SSF57783">
    <property type="entry name" value="Zinc beta-ribbon"/>
    <property type="match status" value="1"/>
</dbReference>
<accession>A0ABQ6LL06</accession>
<evidence type="ECO:0000256" key="11">
    <source>
        <dbReference type="ARBA" id="ARBA00023163"/>
    </source>
</evidence>
<dbReference type="NCBIfam" id="TIGR01391">
    <property type="entry name" value="dnaG"/>
    <property type="match status" value="1"/>
</dbReference>
<dbReference type="InterPro" id="IPR006295">
    <property type="entry name" value="DNA_primase_DnaG"/>
</dbReference>
<dbReference type="SMART" id="SM00493">
    <property type="entry name" value="TOPRIM"/>
    <property type="match status" value="1"/>
</dbReference>
<keyword evidence="4 12" id="KW-0548">Nucleotidyltransferase</keyword>
<evidence type="ECO:0000259" key="14">
    <source>
        <dbReference type="PROSITE" id="PS50880"/>
    </source>
</evidence>
<keyword evidence="10 12" id="KW-0238">DNA-binding</keyword>
<keyword evidence="8 12" id="KW-0862">Zinc</keyword>
<dbReference type="Proteomes" id="UP001239909">
    <property type="component" value="Unassembled WGS sequence"/>
</dbReference>
<keyword evidence="11 12" id="KW-0804">Transcription</keyword>
<feature type="compositionally biased region" description="Gly residues" evidence="13">
    <location>
        <begin position="435"/>
        <end position="445"/>
    </location>
</feature>